<keyword evidence="2" id="KW-0732">Signal</keyword>
<dbReference type="InterPro" id="IPR051010">
    <property type="entry name" value="BCAA_transport"/>
</dbReference>
<dbReference type="Proteomes" id="UP000481109">
    <property type="component" value="Unassembled WGS sequence"/>
</dbReference>
<dbReference type="InterPro" id="IPR028082">
    <property type="entry name" value="Peripla_BP_I"/>
</dbReference>
<dbReference type="Gene3D" id="3.30.200.20">
    <property type="entry name" value="Phosphorylase Kinase, domain 1"/>
    <property type="match status" value="1"/>
</dbReference>
<evidence type="ECO:0000256" key="1">
    <source>
        <dbReference type="ARBA" id="ARBA00010062"/>
    </source>
</evidence>
<dbReference type="InterPro" id="IPR011009">
    <property type="entry name" value="Kinase-like_dom_sf"/>
</dbReference>
<evidence type="ECO:0000256" key="3">
    <source>
        <dbReference type="SAM" id="MobiDB-lite"/>
    </source>
</evidence>
<evidence type="ECO:0000313" key="5">
    <source>
        <dbReference type="EMBL" id="NGO76909.1"/>
    </source>
</evidence>
<dbReference type="Pfam" id="PF13458">
    <property type="entry name" value="Peripla_BP_6"/>
    <property type="match status" value="1"/>
</dbReference>
<dbReference type="PANTHER" id="PTHR30483">
    <property type="entry name" value="LEUCINE-SPECIFIC-BINDING PROTEIN"/>
    <property type="match status" value="1"/>
</dbReference>
<evidence type="ECO:0000259" key="4">
    <source>
        <dbReference type="PROSITE" id="PS50011"/>
    </source>
</evidence>
<dbReference type="SUPFAM" id="SSF53822">
    <property type="entry name" value="Periplasmic binding protein-like I"/>
    <property type="match status" value="1"/>
</dbReference>
<dbReference type="GO" id="GO:0005524">
    <property type="term" value="F:ATP binding"/>
    <property type="evidence" value="ECO:0007669"/>
    <property type="project" value="InterPro"/>
</dbReference>
<accession>A0A6G4XH82</accession>
<name>A0A6G4XH82_9ACTN</name>
<reference evidence="5 6" key="1">
    <citation type="submission" date="2020-02" db="EMBL/GenBank/DDBJ databases">
        <title>Whole-genome analyses of novel actinobacteria.</title>
        <authorList>
            <person name="Sahin N."/>
            <person name="Tokatli A."/>
        </authorList>
    </citation>
    <scope>NUCLEOTIDE SEQUENCE [LARGE SCALE GENOMIC DNA]</scope>
    <source>
        <strain evidence="5 6">YC504</strain>
    </source>
</reference>
<organism evidence="5 6">
    <name type="scientific">Streptomyces mesophilus</name>
    <dbReference type="NCBI Taxonomy" id="1775132"/>
    <lineage>
        <taxon>Bacteria</taxon>
        <taxon>Bacillati</taxon>
        <taxon>Actinomycetota</taxon>
        <taxon>Actinomycetes</taxon>
        <taxon>Kitasatosporales</taxon>
        <taxon>Streptomycetaceae</taxon>
        <taxon>Streptomyces</taxon>
    </lineage>
</organism>
<evidence type="ECO:0000256" key="2">
    <source>
        <dbReference type="ARBA" id="ARBA00022729"/>
    </source>
</evidence>
<dbReference type="InterPro" id="IPR008271">
    <property type="entry name" value="Ser/Thr_kinase_AS"/>
</dbReference>
<evidence type="ECO:0000313" key="6">
    <source>
        <dbReference type="Proteomes" id="UP000481109"/>
    </source>
</evidence>
<dbReference type="Gene3D" id="3.40.50.2300">
    <property type="match status" value="2"/>
</dbReference>
<dbReference type="CDD" id="cd06342">
    <property type="entry name" value="PBP1_ABC_LIVBP-like"/>
    <property type="match status" value="1"/>
</dbReference>
<comment type="similarity">
    <text evidence="1">Belongs to the leucine-binding protein family.</text>
</comment>
<dbReference type="EMBL" id="JAAKZW010000049">
    <property type="protein sequence ID" value="NGO76909.1"/>
    <property type="molecule type" value="Genomic_DNA"/>
</dbReference>
<feature type="region of interest" description="Disordered" evidence="3">
    <location>
        <begin position="376"/>
        <end position="398"/>
    </location>
</feature>
<dbReference type="Pfam" id="PF00069">
    <property type="entry name" value="Pkinase"/>
    <property type="match status" value="1"/>
</dbReference>
<comment type="caution">
    <text evidence="5">The sequence shown here is derived from an EMBL/GenBank/DDBJ whole genome shotgun (WGS) entry which is preliminary data.</text>
</comment>
<dbReference type="AlphaFoldDB" id="A0A6G4XH82"/>
<keyword evidence="6" id="KW-1185">Reference proteome</keyword>
<dbReference type="PROSITE" id="PS50011">
    <property type="entry name" value="PROTEIN_KINASE_DOM"/>
    <property type="match status" value="1"/>
</dbReference>
<proteinExistence type="inferred from homology"/>
<protein>
    <submittedName>
        <fullName evidence="5">ABC transporter substrate-binding protein</fullName>
    </submittedName>
</protein>
<dbReference type="SUPFAM" id="SSF56112">
    <property type="entry name" value="Protein kinase-like (PK-like)"/>
    <property type="match status" value="1"/>
</dbReference>
<dbReference type="CDD" id="cd14014">
    <property type="entry name" value="STKc_PknB_like"/>
    <property type="match status" value="1"/>
</dbReference>
<gene>
    <name evidence="5" type="ORF">G6045_14735</name>
</gene>
<dbReference type="PROSITE" id="PS00108">
    <property type="entry name" value="PROTEIN_KINASE_ST"/>
    <property type="match status" value="1"/>
</dbReference>
<sequence>MGVVYLGRTESGALAAVKVIQAEYAREQAFRARFRREIEAARSVTSRWSVPLTGADAEAERPWLATAFVAGPSLAEAVADCGPLPERSVRALGAMLASALTAVHTAGLVHRDVKPGNVLLAVDGPRLIDFGIARAADGNRADVTGHVADSGHDADDTALTATDLVVGTPGFLAPEQAQGGELGPPADVFALGGLLAYAATGRPPFGTGTPDALLYRTVHDEPDLDGISAALHTLLSGLLAKDPADRSGLDALVEDTPADDWLPDAVVRLVADRAAALLALPDIEQTQLDASELPTQDAPVAERPPNRRKFLLISGAAVLAAGGGVAAWAASVPGSGPEDPVPEHDRWHIGLQADLSGPHKAAGRAQEEGARLAVEQFNSRKNSGKDSGKDSGSGRKAPFKVGLVVRDDGGEATRAARVAKDFSLAQDILAVIGPTTDGTARAVLKVYDESYLAQVAVSPGAMDLTTPSLASRSLLQARPLDAHVAQPYAALAAAAGVEVLGLVQDRTVGVLGWETAAITTSELRGTKIAGYPRVVPAHTKEFGPVVADMLDAGCDGFVFAGGPDAAAVFARELTAAGFGGLRLAPQSVLDPRFLKDAGEAAEGWQLTASFLDPAAVPELEPFTKAFTKRYGHPPGYQAAEAYDAVNLIIEGLLATGRKRPGREALTRRLRKSTYKGLTKTHGFDPEVGSFTQWSVHRYEVANGRFRYVGAVPPPSSG</sequence>
<dbReference type="GO" id="GO:0004672">
    <property type="term" value="F:protein kinase activity"/>
    <property type="evidence" value="ECO:0007669"/>
    <property type="project" value="InterPro"/>
</dbReference>
<dbReference type="PANTHER" id="PTHR30483:SF6">
    <property type="entry name" value="PERIPLASMIC BINDING PROTEIN OF ABC TRANSPORTER FOR NATURAL AMINO ACIDS"/>
    <property type="match status" value="1"/>
</dbReference>
<dbReference type="InterPro" id="IPR000719">
    <property type="entry name" value="Prot_kinase_dom"/>
</dbReference>
<feature type="domain" description="Protein kinase" evidence="4">
    <location>
        <begin position="1"/>
        <end position="262"/>
    </location>
</feature>
<feature type="compositionally biased region" description="Basic and acidic residues" evidence="3">
    <location>
        <begin position="383"/>
        <end position="393"/>
    </location>
</feature>
<dbReference type="InterPro" id="IPR028081">
    <property type="entry name" value="Leu-bd"/>
</dbReference>
<dbReference type="Gene3D" id="1.10.510.10">
    <property type="entry name" value="Transferase(Phosphotransferase) domain 1"/>
    <property type="match status" value="1"/>
</dbReference>
<dbReference type="SMART" id="SM00220">
    <property type="entry name" value="S_TKc"/>
    <property type="match status" value="1"/>
</dbReference>